<dbReference type="EMBL" id="ADLV01000006">
    <property type="protein sequence ID" value="EGJ99429.1"/>
    <property type="molecule type" value="Genomic_DNA"/>
</dbReference>
<name>F5ITP5_9BACT</name>
<dbReference type="STRING" id="742766.HMPREF9455_00462"/>
<evidence type="ECO:0000313" key="1">
    <source>
        <dbReference type="EMBL" id="EGJ99429.1"/>
    </source>
</evidence>
<organism evidence="1 2">
    <name type="scientific">Dysgonomonas gadei ATCC BAA-286</name>
    <dbReference type="NCBI Taxonomy" id="742766"/>
    <lineage>
        <taxon>Bacteria</taxon>
        <taxon>Pseudomonadati</taxon>
        <taxon>Bacteroidota</taxon>
        <taxon>Bacteroidia</taxon>
        <taxon>Bacteroidales</taxon>
        <taxon>Dysgonomonadaceae</taxon>
        <taxon>Dysgonomonas</taxon>
    </lineage>
</organism>
<dbReference type="eggNOG" id="ENOG5033SDV">
    <property type="taxonomic scope" value="Bacteria"/>
</dbReference>
<dbReference type="HOGENOM" id="CLU_474681_0_0_10"/>
<proteinExistence type="predicted"/>
<reference evidence="1 2" key="1">
    <citation type="submission" date="2011-04" db="EMBL/GenBank/DDBJ databases">
        <title>The Genome Sequence of Dysgonomonas gadei ATCC BAA-286.</title>
        <authorList>
            <consortium name="The Broad Institute Genome Sequencing Platform"/>
            <person name="Earl A."/>
            <person name="Ward D."/>
            <person name="Feldgarden M."/>
            <person name="Gevers D."/>
            <person name="Pudlo N."/>
            <person name="Martens E."/>
            <person name="Allen-Vercoe E."/>
            <person name="Young S.K."/>
            <person name="Zeng Q."/>
            <person name="Gargeya S."/>
            <person name="Fitzgerald M."/>
            <person name="Haas B."/>
            <person name="Abouelleil A."/>
            <person name="Alvarado L."/>
            <person name="Arachchi H.M."/>
            <person name="Berlin A."/>
            <person name="Brown A."/>
            <person name="Chapman S.B."/>
            <person name="Chen Z."/>
            <person name="Dunbar C."/>
            <person name="Freedman E."/>
            <person name="Gearin G."/>
            <person name="Gellesch M."/>
            <person name="Goldberg J."/>
            <person name="Griggs A."/>
            <person name="Gujja S."/>
            <person name="Heiman D."/>
            <person name="Howarth C."/>
            <person name="Larson L."/>
            <person name="Lui A."/>
            <person name="MacDonald P.J.P."/>
            <person name="Mehta T."/>
            <person name="Montmayeur A."/>
            <person name="Murphy C."/>
            <person name="Neiman D."/>
            <person name="Pearson M."/>
            <person name="Priest M."/>
            <person name="Roberts A."/>
            <person name="Saif S."/>
            <person name="Shea T."/>
            <person name="Shenoy N."/>
            <person name="Sisk P."/>
            <person name="Stolte C."/>
            <person name="Sykes S."/>
            <person name="Yandava C."/>
            <person name="Wortman J."/>
            <person name="Nusbaum C."/>
            <person name="Birren B."/>
        </authorList>
    </citation>
    <scope>NUCLEOTIDE SEQUENCE [LARGE SCALE GENOMIC DNA]</scope>
    <source>
        <strain evidence="1 2">ATCC BAA-286</strain>
    </source>
</reference>
<keyword evidence="2" id="KW-1185">Reference proteome</keyword>
<comment type="caution">
    <text evidence="1">The sequence shown here is derived from an EMBL/GenBank/DDBJ whole genome shotgun (WGS) entry which is preliminary data.</text>
</comment>
<protein>
    <submittedName>
        <fullName evidence="1">Uncharacterized protein</fullName>
    </submittedName>
</protein>
<accession>F5ITP5</accession>
<sequence>MGYITENEIAKITEPEIFSLAGNPNFVQFENFNPQKEDKPVTLSLTIRGSGFIYTTVGGGVVVTEKVSDFKITELKSKQVYKFVGTIEAGEVDNDTFLIRTETSKTIETLINCFNSKSFFKDKFTITSNDTTIYITSNGSGNDYAFTLEPEVSRFNDFIVRIGDPTDTYNKDDDPFINITLQHGTIAHDSDNELTFKEYLTGTKHTFYYTTDKSKVSSNTYFAGSTIKITTENLRACLINNYFFRNNFDIIILPSSPDKIEMKSKGIGNKYAFSIEKSPLSVKITGDPLLTTDNDSLTKDFGDCEIQLDIYKDTGILPGIKDYAKMGTYATTLSKSYFGMPLWFDMNTMWANTNTYSDKFLEGKGWHNTGTMTDFRFVAKRFNGVETETFYHSDVLFALTGYDRNLEKNNLSEYVYDISRNNEAEPLTRQPVLTHIRGQKQYFNFILSDPAPESNDTQCKLGILYKVYTQADSYLDYEVSDVQDKGKYNAVNTACLDIDKIVLDKYAKAGIVRVYLCRDGKAVSKALTYQILPDCLYKVNDFAFLGSLGGWCSFNFGGTEQTDFKSETTTIHRTQTPEYTTSSRIESVFNKDVTEQFTVQTLPINREVAEWLKEISASTAVYELSTKRYIIVDELNVKHNSKDDLFVLQMKYHYSDSYNARIK</sequence>
<gene>
    <name evidence="1" type="ORF">HMPREF9455_00462</name>
</gene>
<dbReference type="RefSeq" id="WP_006797969.1">
    <property type="nucleotide sequence ID" value="NZ_GL891979.1"/>
</dbReference>
<dbReference type="OrthoDB" id="994184at2"/>
<evidence type="ECO:0000313" key="2">
    <source>
        <dbReference type="Proteomes" id="UP000004913"/>
    </source>
</evidence>
<dbReference type="Proteomes" id="UP000004913">
    <property type="component" value="Unassembled WGS sequence"/>
</dbReference>
<dbReference type="AlphaFoldDB" id="F5ITP5"/>